<feature type="signal peptide" evidence="1">
    <location>
        <begin position="1"/>
        <end position="17"/>
    </location>
</feature>
<dbReference type="Proteomes" id="UP000429607">
    <property type="component" value="Unassembled WGS sequence"/>
</dbReference>
<dbReference type="OrthoDB" id="10268206at2759"/>
<name>A0A6A3HTJ0_9STRA</name>
<evidence type="ECO:0000313" key="4">
    <source>
        <dbReference type="Proteomes" id="UP000429607"/>
    </source>
</evidence>
<dbReference type="EMBL" id="QXFU01003755">
    <property type="protein sequence ID" value="KAE8972971.1"/>
    <property type="molecule type" value="Genomic_DNA"/>
</dbReference>
<feature type="chain" id="PRO_5036164196" evidence="1">
    <location>
        <begin position="18"/>
        <end position="51"/>
    </location>
</feature>
<comment type="caution">
    <text evidence="2">The sequence shown here is derived from an EMBL/GenBank/DDBJ whole genome shotgun (WGS) entry which is preliminary data.</text>
</comment>
<gene>
    <name evidence="3" type="ORF">PR001_g26081</name>
    <name evidence="2" type="ORF">PR002_g26344</name>
</gene>
<evidence type="ECO:0000256" key="1">
    <source>
        <dbReference type="SAM" id="SignalP"/>
    </source>
</evidence>
<dbReference type="Proteomes" id="UP000435112">
    <property type="component" value="Unassembled WGS sequence"/>
</dbReference>
<evidence type="ECO:0000313" key="3">
    <source>
        <dbReference type="EMBL" id="KAE8974169.1"/>
    </source>
</evidence>
<organism evidence="2 5">
    <name type="scientific">Phytophthora rubi</name>
    <dbReference type="NCBI Taxonomy" id="129364"/>
    <lineage>
        <taxon>Eukaryota</taxon>
        <taxon>Sar</taxon>
        <taxon>Stramenopiles</taxon>
        <taxon>Oomycota</taxon>
        <taxon>Peronosporomycetes</taxon>
        <taxon>Peronosporales</taxon>
        <taxon>Peronosporaceae</taxon>
        <taxon>Phytophthora</taxon>
    </lineage>
</organism>
<reference evidence="4 5" key="1">
    <citation type="submission" date="2018-09" db="EMBL/GenBank/DDBJ databases">
        <title>Genomic investigation of the strawberry pathogen Phytophthora fragariae indicates pathogenicity is determined by transcriptional variation in three key races.</title>
        <authorList>
            <person name="Adams T.M."/>
            <person name="Armitage A.D."/>
            <person name="Sobczyk M.K."/>
            <person name="Bates H.J."/>
            <person name="Dunwell J.M."/>
            <person name="Nellist C.F."/>
            <person name="Harrison R.J."/>
        </authorList>
    </citation>
    <scope>NUCLEOTIDE SEQUENCE [LARGE SCALE GENOMIC DNA]</scope>
    <source>
        <strain evidence="3 4">SCRP249</strain>
        <strain evidence="2 5">SCRP324</strain>
    </source>
</reference>
<dbReference type="AlphaFoldDB" id="A0A6A3HTJ0"/>
<sequence>MMQHFVVFVCRTTVICAWRCWQNFTMAQYPHTRAFVAPNSNFANGTSGLHF</sequence>
<accession>A0A6A3HTJ0</accession>
<dbReference type="EMBL" id="QXFV01003752">
    <property type="protein sequence ID" value="KAE8974169.1"/>
    <property type="molecule type" value="Genomic_DNA"/>
</dbReference>
<proteinExistence type="predicted"/>
<evidence type="ECO:0000313" key="5">
    <source>
        <dbReference type="Proteomes" id="UP000435112"/>
    </source>
</evidence>
<keyword evidence="1" id="KW-0732">Signal</keyword>
<evidence type="ECO:0000313" key="2">
    <source>
        <dbReference type="EMBL" id="KAE8972971.1"/>
    </source>
</evidence>
<protein>
    <submittedName>
        <fullName evidence="2">Uncharacterized protein</fullName>
    </submittedName>
</protein>